<feature type="transmembrane region" description="Helical" evidence="10">
    <location>
        <begin position="198"/>
        <end position="220"/>
    </location>
</feature>
<reference evidence="13 14" key="1">
    <citation type="journal article" date="2024" name="Front Chem Biol">
        <title>Unveiling the potential of Daldinia eschscholtzii MFLUCC 19-0629 through bioactivity and bioinformatics studies for enhanced sustainable agriculture production.</title>
        <authorList>
            <person name="Brooks S."/>
            <person name="Weaver J.A."/>
            <person name="Klomchit A."/>
            <person name="Alharthi S.A."/>
            <person name="Onlamun T."/>
            <person name="Nurani R."/>
            <person name="Vong T.K."/>
            <person name="Alberti F."/>
            <person name="Greco C."/>
        </authorList>
    </citation>
    <scope>NUCLEOTIDE SEQUENCE [LARGE SCALE GENOMIC DNA]</scope>
    <source>
        <strain evidence="13">MFLUCC 19-0629</strain>
    </source>
</reference>
<feature type="transmembrane region" description="Helical" evidence="10">
    <location>
        <begin position="240"/>
        <end position="261"/>
    </location>
</feature>
<feature type="transmembrane region" description="Helical" evidence="10">
    <location>
        <begin position="105"/>
        <end position="122"/>
    </location>
</feature>
<keyword evidence="5 10" id="KW-0812">Transmembrane</keyword>
<evidence type="ECO:0000256" key="8">
    <source>
        <dbReference type="ARBA" id="ARBA00023065"/>
    </source>
</evidence>
<dbReference type="Pfam" id="PF01699">
    <property type="entry name" value="Na_Ca_ex"/>
    <property type="match status" value="2"/>
</dbReference>
<name>A0AAX6MZP7_9PEZI</name>
<dbReference type="InterPro" id="IPR004798">
    <property type="entry name" value="CAX-like"/>
</dbReference>
<dbReference type="FunFam" id="1.20.1420.30:FF:000026">
    <property type="entry name" value="Vacuolar calcium ion transporter"/>
    <property type="match status" value="1"/>
</dbReference>
<dbReference type="Proteomes" id="UP001369815">
    <property type="component" value="Unassembled WGS sequence"/>
</dbReference>
<dbReference type="InterPro" id="IPR044880">
    <property type="entry name" value="NCX_ion-bd_dom_sf"/>
</dbReference>
<organism evidence="13 14">
    <name type="scientific">Daldinia eschscholtzii</name>
    <dbReference type="NCBI Taxonomy" id="292717"/>
    <lineage>
        <taxon>Eukaryota</taxon>
        <taxon>Fungi</taxon>
        <taxon>Dikarya</taxon>
        <taxon>Ascomycota</taxon>
        <taxon>Pezizomycotina</taxon>
        <taxon>Sordariomycetes</taxon>
        <taxon>Xylariomycetidae</taxon>
        <taxon>Xylariales</taxon>
        <taxon>Hypoxylaceae</taxon>
        <taxon>Daldinia</taxon>
    </lineage>
</organism>
<keyword evidence="6 10" id="KW-0106">Calcium</keyword>
<gene>
    <name evidence="13" type="ORF">Daesc_000692</name>
</gene>
<dbReference type="GO" id="GO:0015369">
    <property type="term" value="F:calcium:proton antiporter activity"/>
    <property type="evidence" value="ECO:0007669"/>
    <property type="project" value="UniProtKB-UniRule"/>
</dbReference>
<dbReference type="PANTHER" id="PTHR31503">
    <property type="entry name" value="VACUOLAR CALCIUM ION TRANSPORTER"/>
    <property type="match status" value="1"/>
</dbReference>
<comment type="caution">
    <text evidence="13">The sequence shown here is derived from an EMBL/GenBank/DDBJ whole genome shotgun (WGS) entry which is preliminary data.</text>
</comment>
<evidence type="ECO:0000256" key="5">
    <source>
        <dbReference type="ARBA" id="ARBA00022692"/>
    </source>
</evidence>
<dbReference type="InterPro" id="IPR004837">
    <property type="entry name" value="NaCa_Exmemb"/>
</dbReference>
<feature type="compositionally biased region" description="Polar residues" evidence="11">
    <location>
        <begin position="17"/>
        <end position="38"/>
    </location>
</feature>
<evidence type="ECO:0000256" key="1">
    <source>
        <dbReference type="ARBA" id="ARBA00004127"/>
    </source>
</evidence>
<feature type="domain" description="Sodium/calcium exchanger membrane region" evidence="12">
    <location>
        <begin position="105"/>
        <end position="263"/>
    </location>
</feature>
<feature type="transmembrane region" description="Helical" evidence="10">
    <location>
        <begin position="423"/>
        <end position="443"/>
    </location>
</feature>
<keyword evidence="10" id="KW-0050">Antiport</keyword>
<dbReference type="PANTHER" id="PTHR31503:SF14">
    <property type="entry name" value="VACUOLAR CALCIUM ION TRANSPORTER"/>
    <property type="match status" value="1"/>
</dbReference>
<evidence type="ECO:0000256" key="3">
    <source>
        <dbReference type="ARBA" id="ARBA00022448"/>
    </source>
</evidence>
<feature type="domain" description="Sodium/calcium exchanger membrane region" evidence="12">
    <location>
        <begin position="300"/>
        <end position="441"/>
    </location>
</feature>
<keyword evidence="4 10" id="KW-0109">Calcium transport</keyword>
<accession>A0AAX6MZP7</accession>
<feature type="transmembrane region" description="Helical" evidence="10">
    <location>
        <begin position="134"/>
        <end position="155"/>
    </location>
</feature>
<evidence type="ECO:0000259" key="12">
    <source>
        <dbReference type="Pfam" id="PF01699"/>
    </source>
</evidence>
<feature type="transmembrane region" description="Helical" evidence="10">
    <location>
        <begin position="293"/>
        <end position="317"/>
    </location>
</feature>
<dbReference type="EMBL" id="JBANMG010000001">
    <property type="protein sequence ID" value="KAK6957903.1"/>
    <property type="molecule type" value="Genomic_DNA"/>
</dbReference>
<feature type="transmembrane region" description="Helical" evidence="10">
    <location>
        <begin position="399"/>
        <end position="416"/>
    </location>
</feature>
<evidence type="ECO:0000256" key="2">
    <source>
        <dbReference type="ARBA" id="ARBA00008170"/>
    </source>
</evidence>
<dbReference type="NCBIfam" id="TIGR00378">
    <property type="entry name" value="cax"/>
    <property type="match status" value="1"/>
</dbReference>
<keyword evidence="9 10" id="KW-0472">Membrane</keyword>
<dbReference type="GO" id="GO:0000329">
    <property type="term" value="C:fungal-type vacuole membrane"/>
    <property type="evidence" value="ECO:0007669"/>
    <property type="project" value="TreeGrafter"/>
</dbReference>
<keyword evidence="8 10" id="KW-0406">Ion transport</keyword>
<dbReference type="AlphaFoldDB" id="A0AAX6MZP7"/>
<keyword evidence="14" id="KW-1185">Reference proteome</keyword>
<protein>
    <recommendedName>
        <fullName evidence="10">Vacuolar calcium ion transporter</fullName>
    </recommendedName>
</protein>
<comment type="function">
    <text evidence="10">Has a role in promoting intracellular calcium ion sequestration via the exchange of calcium ions for hydrogen ions across the vacuolar membrane. Involved also in manganese ion homeostasis via its uptake into the vacuole.</text>
</comment>
<comment type="similarity">
    <text evidence="2 10">Belongs to the Ca(2+):cation antiporter (CaCA) (TC 2.A.19) family.</text>
</comment>
<evidence type="ECO:0000256" key="7">
    <source>
        <dbReference type="ARBA" id="ARBA00022989"/>
    </source>
</evidence>
<evidence type="ECO:0000256" key="10">
    <source>
        <dbReference type="RuleBase" id="RU365028"/>
    </source>
</evidence>
<dbReference type="InterPro" id="IPR004713">
    <property type="entry name" value="CaH_exchang"/>
</dbReference>
<evidence type="ECO:0000256" key="6">
    <source>
        <dbReference type="ARBA" id="ARBA00022837"/>
    </source>
</evidence>
<evidence type="ECO:0000256" key="9">
    <source>
        <dbReference type="ARBA" id="ARBA00023136"/>
    </source>
</evidence>
<keyword evidence="3 10" id="KW-0813">Transport</keyword>
<feature type="region of interest" description="Disordered" evidence="11">
    <location>
        <begin position="1"/>
        <end position="39"/>
    </location>
</feature>
<comment type="subcellular location">
    <subcellularLocation>
        <location evidence="1">Endomembrane system</location>
        <topology evidence="1">Multi-pass membrane protein</topology>
    </subcellularLocation>
    <subcellularLocation>
        <location evidence="10">Vacuole membrane</location>
    </subcellularLocation>
</comment>
<dbReference type="Gene3D" id="1.20.1420.30">
    <property type="entry name" value="NCX, central ion-binding region"/>
    <property type="match status" value="2"/>
</dbReference>
<keyword evidence="7 10" id="KW-1133">Transmembrane helix</keyword>
<sequence>MTAVVEGVIEDREKTTRPSQTSEQASTLPKTRQDTMANPSGGLRGLVRVKSAGESGRRGLHPLQFLVIIWRSSSWISRAVNILWPFVPAAIAVDRAVEGHDILKFSLAYIAMVPCANLIGFAGQELARKMPHMLGVLVETTIGSIVEIILFMVLLLDNQYYVIQAAILGSILANMLLCLGLCFFTAGLRREEATFHGAVSEVGSNLLLIAGLGLAIPTVFQRSINSTGYNLTTEEVDSRILEISRIIAVLLLIAYAVFLFFQMHTHHGIYDAVFEHDEERDADKHKDRAKAKLTFTECVIALAVSVTLVTFIAIALVKEITPIVEQGHVSDPFMGLILVPLVEKAAEHLTAIDEAWDNQINFALSHCIGATIQTAMLNAPLVVIVGWGYHFPMDFNFEIFDIVMLILAIITVGNFLRDQKSDYLEGFLCVIVYVSIAVAAFYYPNPHEAAGHGASAEGGHEAAGEAAGEAAAHVARYLGLS</sequence>
<feature type="transmembrane region" description="Helical" evidence="10">
    <location>
        <begin position="161"/>
        <end position="186"/>
    </location>
</feature>
<dbReference type="GO" id="GO:0006874">
    <property type="term" value="P:intracellular calcium ion homeostasis"/>
    <property type="evidence" value="ECO:0007669"/>
    <property type="project" value="TreeGrafter"/>
</dbReference>
<evidence type="ECO:0000313" key="14">
    <source>
        <dbReference type="Proteomes" id="UP001369815"/>
    </source>
</evidence>
<proteinExistence type="inferred from homology"/>
<dbReference type="GO" id="GO:0012505">
    <property type="term" value="C:endomembrane system"/>
    <property type="evidence" value="ECO:0007669"/>
    <property type="project" value="UniProtKB-SubCell"/>
</dbReference>
<evidence type="ECO:0000256" key="4">
    <source>
        <dbReference type="ARBA" id="ARBA00022568"/>
    </source>
</evidence>
<keyword evidence="10" id="KW-0926">Vacuole</keyword>
<evidence type="ECO:0000313" key="13">
    <source>
        <dbReference type="EMBL" id="KAK6957903.1"/>
    </source>
</evidence>
<comment type="caution">
    <text evidence="10">Lacks conserved residue(s) required for the propagation of feature annotation.</text>
</comment>
<evidence type="ECO:0000256" key="11">
    <source>
        <dbReference type="SAM" id="MobiDB-lite"/>
    </source>
</evidence>